<feature type="region of interest" description="Disordered" evidence="4">
    <location>
        <begin position="542"/>
        <end position="561"/>
    </location>
</feature>
<gene>
    <name evidence="8" type="ORF">BaRGS_00007313</name>
</gene>
<keyword evidence="9" id="KW-1185">Reference proteome</keyword>
<dbReference type="CDD" id="cd08544">
    <property type="entry name" value="Reeler"/>
    <property type="match status" value="1"/>
</dbReference>
<dbReference type="SUPFAM" id="SSF50729">
    <property type="entry name" value="PH domain-like"/>
    <property type="match status" value="1"/>
</dbReference>
<feature type="compositionally biased region" description="Basic and acidic residues" evidence="4">
    <location>
        <begin position="458"/>
        <end position="473"/>
    </location>
</feature>
<dbReference type="SMART" id="SM00443">
    <property type="entry name" value="G_patch"/>
    <property type="match status" value="1"/>
</dbReference>
<name>A0ABD0LPS8_9CAEN</name>
<dbReference type="CDD" id="cd13152">
    <property type="entry name" value="KOW_GPKOW_A"/>
    <property type="match status" value="1"/>
</dbReference>
<comment type="caution">
    <text evidence="8">The sequence shown here is derived from an EMBL/GenBank/DDBJ whole genome shotgun (WGS) entry which is preliminary data.</text>
</comment>
<reference evidence="8 9" key="1">
    <citation type="journal article" date="2023" name="Sci. Data">
        <title>Genome assembly of the Korean intertidal mud-creeper Batillaria attramentaria.</title>
        <authorList>
            <person name="Patra A.K."/>
            <person name="Ho P.T."/>
            <person name="Jun S."/>
            <person name="Lee S.J."/>
            <person name="Kim Y."/>
            <person name="Won Y.J."/>
        </authorList>
    </citation>
    <scope>NUCLEOTIDE SEQUENCE [LARGE SCALE GENOMIC DNA]</scope>
    <source>
        <strain evidence="8">Wonlab-2016</strain>
    </source>
</reference>
<dbReference type="PROSITE" id="PS50196">
    <property type="entry name" value="RANBD1"/>
    <property type="match status" value="1"/>
</dbReference>
<feature type="region of interest" description="Disordered" evidence="4">
    <location>
        <begin position="262"/>
        <end position="288"/>
    </location>
</feature>
<protein>
    <recommendedName>
        <fullName evidence="10">G-patch domain-containing protein</fullName>
    </recommendedName>
</protein>
<dbReference type="PANTHER" id="PTHR15818:SF2">
    <property type="entry name" value="G-PATCH DOMAIN AND KOW MOTIFS-CONTAINING PROTEIN"/>
    <property type="match status" value="1"/>
</dbReference>
<dbReference type="InterPro" id="IPR002861">
    <property type="entry name" value="Reeler_dom"/>
</dbReference>
<feature type="domain" description="RanBD1" evidence="6">
    <location>
        <begin position="849"/>
        <end position="934"/>
    </location>
</feature>
<evidence type="ECO:0000256" key="2">
    <source>
        <dbReference type="ARBA" id="ARBA00010966"/>
    </source>
</evidence>
<dbReference type="InterPro" id="IPR026822">
    <property type="entry name" value="Spp2/MOS2_G-patch"/>
</dbReference>
<dbReference type="Pfam" id="PF00467">
    <property type="entry name" value="KOW"/>
    <property type="match status" value="1"/>
</dbReference>
<feature type="compositionally biased region" description="Basic and acidic residues" evidence="4">
    <location>
        <begin position="982"/>
        <end position="1001"/>
    </location>
</feature>
<evidence type="ECO:0008006" key="10">
    <source>
        <dbReference type="Google" id="ProtNLM"/>
    </source>
</evidence>
<dbReference type="SMART" id="SM00739">
    <property type="entry name" value="KOW"/>
    <property type="match status" value="1"/>
</dbReference>
<evidence type="ECO:0000259" key="5">
    <source>
        <dbReference type="PROSITE" id="PS50174"/>
    </source>
</evidence>
<feature type="region of interest" description="Disordered" evidence="4">
    <location>
        <begin position="438"/>
        <end position="520"/>
    </location>
</feature>
<feature type="compositionally biased region" description="Basic and acidic residues" evidence="4">
    <location>
        <begin position="362"/>
        <end position="385"/>
    </location>
</feature>
<evidence type="ECO:0000313" key="8">
    <source>
        <dbReference type="EMBL" id="KAK7501509.1"/>
    </source>
</evidence>
<evidence type="ECO:0000256" key="3">
    <source>
        <dbReference type="ARBA" id="ARBA00023242"/>
    </source>
</evidence>
<dbReference type="InterPro" id="IPR011993">
    <property type="entry name" value="PH-like_dom_sf"/>
</dbReference>
<organism evidence="8 9">
    <name type="scientific">Batillaria attramentaria</name>
    <dbReference type="NCBI Taxonomy" id="370345"/>
    <lineage>
        <taxon>Eukaryota</taxon>
        <taxon>Metazoa</taxon>
        <taxon>Spiralia</taxon>
        <taxon>Lophotrochozoa</taxon>
        <taxon>Mollusca</taxon>
        <taxon>Gastropoda</taxon>
        <taxon>Caenogastropoda</taxon>
        <taxon>Sorbeoconcha</taxon>
        <taxon>Cerithioidea</taxon>
        <taxon>Batillariidae</taxon>
        <taxon>Batillaria</taxon>
    </lineage>
</organism>
<feature type="region of interest" description="Disordered" evidence="4">
    <location>
        <begin position="982"/>
        <end position="1006"/>
    </location>
</feature>
<dbReference type="PROSITE" id="PS51019">
    <property type="entry name" value="REELIN"/>
    <property type="match status" value="1"/>
</dbReference>
<dbReference type="Gene3D" id="2.30.29.30">
    <property type="entry name" value="Pleckstrin-homology domain (PH domain)/Phosphotyrosine-binding domain (PTB)"/>
    <property type="match status" value="1"/>
</dbReference>
<feature type="domain" description="Reelin" evidence="7">
    <location>
        <begin position="1"/>
        <end position="96"/>
    </location>
</feature>
<feature type="non-terminal residue" evidence="8">
    <location>
        <position position="1"/>
    </location>
</feature>
<feature type="region of interest" description="Disordered" evidence="4">
    <location>
        <begin position="362"/>
        <end position="387"/>
    </location>
</feature>
<dbReference type="Pfam" id="PF12656">
    <property type="entry name" value="G-patch_2"/>
    <property type="match status" value="1"/>
</dbReference>
<dbReference type="InterPro" id="IPR000156">
    <property type="entry name" value="Ran_bind_dom"/>
</dbReference>
<dbReference type="SMART" id="SM00160">
    <property type="entry name" value="RanBD"/>
    <property type="match status" value="1"/>
</dbReference>
<dbReference type="PANTHER" id="PTHR15818">
    <property type="entry name" value="G PATCH AND KOW-CONTAINING"/>
    <property type="match status" value="1"/>
</dbReference>
<dbReference type="Gene3D" id="2.60.40.4060">
    <property type="entry name" value="Reeler domain"/>
    <property type="match status" value="1"/>
</dbReference>
<dbReference type="InterPro" id="IPR045166">
    <property type="entry name" value="Spp2-like"/>
</dbReference>
<dbReference type="PROSITE" id="PS50174">
    <property type="entry name" value="G_PATCH"/>
    <property type="match status" value="1"/>
</dbReference>
<accession>A0ABD0LPS8</accession>
<dbReference type="InterPro" id="IPR041993">
    <property type="entry name" value="GPKOW_KOW1"/>
</dbReference>
<dbReference type="Gene3D" id="2.30.30.140">
    <property type="match status" value="1"/>
</dbReference>
<dbReference type="Pfam" id="PF02014">
    <property type="entry name" value="Reeler"/>
    <property type="match status" value="1"/>
</dbReference>
<feature type="compositionally biased region" description="Low complexity" evidence="4">
    <location>
        <begin position="766"/>
        <end position="785"/>
    </location>
</feature>
<feature type="compositionally biased region" description="Polar residues" evidence="4">
    <location>
        <begin position="491"/>
        <end position="511"/>
    </location>
</feature>
<feature type="compositionally biased region" description="Polar residues" evidence="4">
    <location>
        <begin position="704"/>
        <end position="720"/>
    </location>
</feature>
<evidence type="ECO:0000259" key="6">
    <source>
        <dbReference type="PROSITE" id="PS50196"/>
    </source>
</evidence>
<dbReference type="AlphaFoldDB" id="A0ABD0LPS8"/>
<proteinExistence type="inferred from homology"/>
<dbReference type="Proteomes" id="UP001519460">
    <property type="component" value="Unassembled WGS sequence"/>
</dbReference>
<dbReference type="GO" id="GO:0005634">
    <property type="term" value="C:nucleus"/>
    <property type="evidence" value="ECO:0007669"/>
    <property type="project" value="UniProtKB-SubCell"/>
</dbReference>
<feature type="region of interest" description="Disordered" evidence="4">
    <location>
        <begin position="641"/>
        <end position="724"/>
    </location>
</feature>
<evidence type="ECO:0000256" key="1">
    <source>
        <dbReference type="ARBA" id="ARBA00004123"/>
    </source>
</evidence>
<keyword evidence="3" id="KW-0539">Nucleus</keyword>
<evidence type="ECO:0000256" key="4">
    <source>
        <dbReference type="SAM" id="MobiDB-lite"/>
    </source>
</evidence>
<dbReference type="EMBL" id="JACVVK020000031">
    <property type="protein sequence ID" value="KAK7501509.1"/>
    <property type="molecule type" value="Genomic_DNA"/>
</dbReference>
<evidence type="ECO:0000313" key="9">
    <source>
        <dbReference type="Proteomes" id="UP001519460"/>
    </source>
</evidence>
<feature type="compositionally biased region" description="Basic and acidic residues" evidence="4">
    <location>
        <begin position="279"/>
        <end position="288"/>
    </location>
</feature>
<evidence type="ECO:0000259" key="7">
    <source>
        <dbReference type="PROSITE" id="PS51019"/>
    </source>
</evidence>
<dbReference type="InterPro" id="IPR042307">
    <property type="entry name" value="Reeler_sf"/>
</dbReference>
<dbReference type="Pfam" id="PF00638">
    <property type="entry name" value="Ran_BP1"/>
    <property type="match status" value="1"/>
</dbReference>
<feature type="region of interest" description="Disordered" evidence="4">
    <location>
        <begin position="763"/>
        <end position="846"/>
    </location>
</feature>
<feature type="compositionally biased region" description="Polar residues" evidence="4">
    <location>
        <begin position="796"/>
        <end position="809"/>
    </location>
</feature>
<dbReference type="CDD" id="cd13180">
    <property type="entry name" value="RanBD_RanBP3"/>
    <property type="match status" value="1"/>
</dbReference>
<comment type="similarity">
    <text evidence="2">Belongs to the MOS2 family.</text>
</comment>
<sequence>ASAGDKIVGKFHVSETSPIQTLDCDGSSSGVTHKKGFSRSSLTVTWTAPKPSRGNVRFRATFVESFDKYWIGVESAELVSAKVEAKKLTKSVVSDKTDDKKNDPEFVLSLENNEVQSTAPKQKEKEYVIPLIKQNKWRSEAEKRLVSVKAEADQDDLDIQAAKEVLEDSSRYNESWDDRGKPDPNLAIPLLMQNKVPEGFETDDKLDVALRPDEPDDADYEQIPIEHFGFAMLRGMGWKEGQGIGKDCKVIAPIEATLRPKGLGLGADRSQSSGGKKGTSVEKDAGGEEDGLEVKKGAYCVILNGKHKDLYGVIQGIDEDNARLVIKLTVSGQTVTMTQYNVKIVGKKEYEKYSKYLNKGKADQYKESASEQNGKEEHSDGSYRERRNKNFKKGKYYKEKVVVLDVISRDSAVCRTDDGKVLEGLSHTQLETVIPKGRPLAGHVTSKSTTGNMAEAAETTRKDGDGSRDEDAKVSATASRQDLEPAAEATIRSQATSSTSEFGHPQKNGSSPLIHPPKLTNYVTGSTGGMCMRRKHFSNKMAEDACGKKRKDSKQPTKSGSQTFLERYNLYKGDFPFIDKSAFSERHAFCLVCRQDIKIEHSGRGDILAHAGRQHFGISEYLVAIAHMECHQQLRTDVVSTGGADSQTRPECIIAPSRLNPLPAKSSDSECDSGDVGKELSGQEPVVPSSASAEAGEVSSTSEPQGETSDSALSGATASGETEKFAAELSKNNQLKDSVTTSVITSSQAGFVFGENLSQRVTGVTEGAESHSGAAEAAPTSASSSQPLVFGENLSGRVSLSNGTGTGQTDSHDENGDNEAQAAGQSGGRSGQTLEESAREYQAKHDNKVDLKEVQVITGEEDESNVLQANGKLFVFDCDTQTWVERGRGTVRLNDMSPRHPQNSHTFQSRLVMRTQGSLRVILNTKIWPGMNVERASTKAIRITATDTDQAVRVFLIVTNPKDSENLLRAIDWRVQQLKIHEEHDKPAESDRHGEKRKADAESESPVMYKQKRFEGACGMLRKEESDSSVQDPETEAKHVRLYCGRMSETFVEVTGAVRVVLSACVLADLHMKRLSMMGQHFRAVSAGWMAPCFLYQDVTARLLTP</sequence>
<feature type="compositionally biased region" description="Low complexity" evidence="4">
    <location>
        <begin position="686"/>
        <end position="703"/>
    </location>
</feature>
<comment type="subcellular location">
    <subcellularLocation>
        <location evidence="1">Nucleus</location>
    </subcellularLocation>
</comment>
<feature type="compositionally biased region" description="Basic and acidic residues" evidence="4">
    <location>
        <begin position="836"/>
        <end position="846"/>
    </location>
</feature>
<dbReference type="InterPro" id="IPR000467">
    <property type="entry name" value="G_patch_dom"/>
</dbReference>
<dbReference type="InterPro" id="IPR005824">
    <property type="entry name" value="KOW"/>
</dbReference>
<feature type="domain" description="G-patch" evidence="5">
    <location>
        <begin position="225"/>
        <end position="270"/>
    </location>
</feature>